<dbReference type="InterPro" id="IPR004099">
    <property type="entry name" value="Pyr_nucl-diS_OxRdtase_dimer"/>
</dbReference>
<evidence type="ECO:0000256" key="12">
    <source>
        <dbReference type="ARBA" id="ARBA00031183"/>
    </source>
</evidence>
<dbReference type="PRINTS" id="PR00411">
    <property type="entry name" value="PNDRDTASEI"/>
</dbReference>
<keyword evidence="13" id="KW-0547">Nucleotide-binding</keyword>
<evidence type="ECO:0000256" key="9">
    <source>
        <dbReference type="ARBA" id="ARBA00022857"/>
    </source>
</evidence>
<dbReference type="EMBL" id="JANDBC010000001">
    <property type="protein sequence ID" value="MCP9291764.1"/>
    <property type="molecule type" value="Genomic_DNA"/>
</dbReference>
<dbReference type="GO" id="GO:0005829">
    <property type="term" value="C:cytosol"/>
    <property type="evidence" value="ECO:0007669"/>
    <property type="project" value="TreeGrafter"/>
</dbReference>
<evidence type="ECO:0000259" key="14">
    <source>
        <dbReference type="Pfam" id="PF02852"/>
    </source>
</evidence>
<evidence type="ECO:0000313" key="16">
    <source>
        <dbReference type="EMBL" id="MCP9291764.1"/>
    </source>
</evidence>
<feature type="binding site" evidence="13">
    <location>
        <begin position="146"/>
        <end position="148"/>
    </location>
    <ligand>
        <name>FAD</name>
        <dbReference type="ChEBI" id="CHEBI:57692"/>
    </ligand>
</feature>
<dbReference type="GO" id="GO:0050660">
    <property type="term" value="F:flavin adenine dinucleotide binding"/>
    <property type="evidence" value="ECO:0007669"/>
    <property type="project" value="TreeGrafter"/>
</dbReference>
<organism evidence="16 17">
    <name type="scientific">Gracilimonas sediminicola</name>
    <dbReference type="NCBI Taxonomy" id="2952158"/>
    <lineage>
        <taxon>Bacteria</taxon>
        <taxon>Pseudomonadati</taxon>
        <taxon>Balneolota</taxon>
        <taxon>Balneolia</taxon>
        <taxon>Balneolales</taxon>
        <taxon>Balneolaceae</taxon>
        <taxon>Gracilimonas</taxon>
    </lineage>
</organism>
<feature type="binding site" evidence="13">
    <location>
        <position position="53"/>
    </location>
    <ligand>
        <name>FAD</name>
        <dbReference type="ChEBI" id="CHEBI:57692"/>
    </ligand>
</feature>
<evidence type="ECO:0000256" key="8">
    <source>
        <dbReference type="ARBA" id="ARBA00022827"/>
    </source>
</evidence>
<keyword evidence="17" id="KW-1185">Reference proteome</keyword>
<dbReference type="InterPro" id="IPR050151">
    <property type="entry name" value="Class-I_Pyr_Nuc-Dis_Oxidored"/>
</dbReference>
<dbReference type="Gene3D" id="3.30.390.30">
    <property type="match status" value="1"/>
</dbReference>
<dbReference type="GO" id="GO:0004148">
    <property type="term" value="F:dihydrolipoyl dehydrogenase (NADH) activity"/>
    <property type="evidence" value="ECO:0007669"/>
    <property type="project" value="TreeGrafter"/>
</dbReference>
<dbReference type="GO" id="GO:0003957">
    <property type="term" value="F:NAD(P)+ transhydrogenase (Si-specific) activity"/>
    <property type="evidence" value="ECO:0007669"/>
    <property type="project" value="UniProtKB-EC"/>
</dbReference>
<comment type="caution">
    <text evidence="16">The sequence shown here is derived from an EMBL/GenBank/DDBJ whole genome shotgun (WGS) entry which is preliminary data.</text>
</comment>
<dbReference type="AlphaFoldDB" id="A0A9X2RHF7"/>
<feature type="binding site" evidence="13">
    <location>
        <position position="280"/>
    </location>
    <ligand>
        <name>NAD(+)</name>
        <dbReference type="ChEBI" id="CHEBI:57540"/>
    </ligand>
</feature>
<reference evidence="16" key="1">
    <citation type="submission" date="2022-06" db="EMBL/GenBank/DDBJ databases">
        <title>Gracilimonas sp. CAU 1638 isolated from sea sediment.</title>
        <authorList>
            <person name="Kim W."/>
        </authorList>
    </citation>
    <scope>NUCLEOTIDE SEQUENCE</scope>
    <source>
        <strain evidence="16">CAU 1638</strain>
    </source>
</reference>
<evidence type="ECO:0000256" key="4">
    <source>
        <dbReference type="ARBA" id="ARBA00012772"/>
    </source>
</evidence>
<evidence type="ECO:0000256" key="7">
    <source>
        <dbReference type="ARBA" id="ARBA00022630"/>
    </source>
</evidence>
<name>A0A9X2RHF7_9BACT</name>
<evidence type="ECO:0000256" key="10">
    <source>
        <dbReference type="ARBA" id="ARBA00023002"/>
    </source>
</evidence>
<keyword evidence="8 13" id="KW-0274">FAD</keyword>
<dbReference type="InterPro" id="IPR001100">
    <property type="entry name" value="Pyr_nuc-diS_OxRdtase"/>
</dbReference>
<dbReference type="SUPFAM" id="SSF55424">
    <property type="entry name" value="FAD/NAD-linked reductases, dimerisation (C-terminal) domain"/>
    <property type="match status" value="1"/>
</dbReference>
<dbReference type="Pfam" id="PF07992">
    <property type="entry name" value="Pyr_redox_2"/>
    <property type="match status" value="1"/>
</dbReference>
<evidence type="ECO:0000256" key="2">
    <source>
        <dbReference type="ARBA" id="ARBA00004496"/>
    </source>
</evidence>
<feature type="domain" description="FAD/NAD(P)-binding" evidence="15">
    <location>
        <begin position="5"/>
        <end position="336"/>
    </location>
</feature>
<dbReference type="PANTHER" id="PTHR22912:SF93">
    <property type="entry name" value="SOLUBLE PYRIDINE NUCLEOTIDE TRANSHYDROGENASE"/>
    <property type="match status" value="1"/>
</dbReference>
<dbReference type="PROSITE" id="PS51257">
    <property type="entry name" value="PROKAR_LIPOPROTEIN"/>
    <property type="match status" value="1"/>
</dbReference>
<feature type="domain" description="Pyridine nucleotide-disulphide oxidoreductase dimerisation" evidence="14">
    <location>
        <begin position="355"/>
        <end position="462"/>
    </location>
</feature>
<dbReference type="FunFam" id="3.30.390.30:FF:000001">
    <property type="entry name" value="Dihydrolipoyl dehydrogenase"/>
    <property type="match status" value="1"/>
</dbReference>
<dbReference type="EC" id="1.6.1.1" evidence="4"/>
<evidence type="ECO:0000256" key="1">
    <source>
        <dbReference type="ARBA" id="ARBA00002842"/>
    </source>
</evidence>
<dbReference type="SUPFAM" id="SSF51905">
    <property type="entry name" value="FAD/NAD(P)-binding domain"/>
    <property type="match status" value="1"/>
</dbReference>
<feature type="binding site" evidence="13">
    <location>
        <position position="117"/>
    </location>
    <ligand>
        <name>FAD</name>
        <dbReference type="ChEBI" id="CHEBI:57692"/>
    </ligand>
</feature>
<evidence type="ECO:0000259" key="15">
    <source>
        <dbReference type="Pfam" id="PF07992"/>
    </source>
</evidence>
<feature type="binding site" evidence="13">
    <location>
        <position position="321"/>
    </location>
    <ligand>
        <name>FAD</name>
        <dbReference type="ChEBI" id="CHEBI:57692"/>
    </ligand>
</feature>
<comment type="function">
    <text evidence="1">Conversion of NADPH, generated by peripheral catabolic pathways, to NADH, which can enter the respiratory chain for energy generation.</text>
</comment>
<feature type="binding site" evidence="13">
    <location>
        <begin position="183"/>
        <end position="190"/>
    </location>
    <ligand>
        <name>NAD(+)</name>
        <dbReference type="ChEBI" id="CHEBI:57540"/>
    </ligand>
</feature>
<evidence type="ECO:0000256" key="3">
    <source>
        <dbReference type="ARBA" id="ARBA00007532"/>
    </source>
</evidence>
<dbReference type="InterPro" id="IPR023753">
    <property type="entry name" value="FAD/NAD-binding_dom"/>
</dbReference>
<keyword evidence="10 16" id="KW-0560">Oxidoreductase</keyword>
<gene>
    <name evidence="16" type="primary">sthA</name>
    <name evidence="16" type="ORF">NM125_09285</name>
</gene>
<accession>A0A9X2RHF7</accession>
<dbReference type="NCBIfam" id="NF003585">
    <property type="entry name" value="PRK05249.1"/>
    <property type="match status" value="1"/>
</dbReference>
<comment type="cofactor">
    <cofactor evidence="13">
        <name>FAD</name>
        <dbReference type="ChEBI" id="CHEBI:57692"/>
    </cofactor>
    <text evidence="13">Binds 1 FAD per subunit.</text>
</comment>
<evidence type="ECO:0000256" key="6">
    <source>
        <dbReference type="ARBA" id="ARBA00022490"/>
    </source>
</evidence>
<keyword evidence="11 13" id="KW-0520">NAD</keyword>
<dbReference type="PRINTS" id="PR00368">
    <property type="entry name" value="FADPNR"/>
</dbReference>
<protein>
    <recommendedName>
        <fullName evidence="5">Soluble pyridine nucleotide transhydrogenase</fullName>
        <ecNumber evidence="4">1.6.1.1</ecNumber>
    </recommendedName>
    <alternativeName>
        <fullName evidence="12">NAD(P)(+) transhydrogenase [B-specific]</fullName>
    </alternativeName>
</protein>
<keyword evidence="7" id="KW-0285">Flavoprotein</keyword>
<comment type="similarity">
    <text evidence="3">Belongs to the class-I pyridine nucleotide-disulfide oxidoreductase family.</text>
</comment>
<dbReference type="GO" id="GO:0006103">
    <property type="term" value="P:2-oxoglutarate metabolic process"/>
    <property type="evidence" value="ECO:0007669"/>
    <property type="project" value="TreeGrafter"/>
</dbReference>
<comment type="subcellular location">
    <subcellularLocation>
        <location evidence="2">Cytoplasm</location>
    </subcellularLocation>
</comment>
<evidence type="ECO:0000256" key="13">
    <source>
        <dbReference type="PIRSR" id="PIRSR000350-3"/>
    </source>
</evidence>
<dbReference type="PANTHER" id="PTHR22912">
    <property type="entry name" value="DISULFIDE OXIDOREDUCTASE"/>
    <property type="match status" value="1"/>
</dbReference>
<dbReference type="Proteomes" id="UP001139125">
    <property type="component" value="Unassembled WGS sequence"/>
</dbReference>
<dbReference type="PIRSF" id="PIRSF000350">
    <property type="entry name" value="Mercury_reductase_MerA"/>
    <property type="match status" value="1"/>
</dbReference>
<dbReference type="Gene3D" id="3.50.50.60">
    <property type="entry name" value="FAD/NAD(P)-binding domain"/>
    <property type="match status" value="2"/>
</dbReference>
<evidence type="ECO:0000256" key="5">
    <source>
        <dbReference type="ARBA" id="ARBA00016603"/>
    </source>
</evidence>
<dbReference type="InterPro" id="IPR016156">
    <property type="entry name" value="FAD/NAD-linked_Rdtase_dimer_sf"/>
</dbReference>
<keyword evidence="6" id="KW-0963">Cytoplasm</keyword>
<proteinExistence type="inferred from homology"/>
<evidence type="ECO:0000256" key="11">
    <source>
        <dbReference type="ARBA" id="ARBA00023027"/>
    </source>
</evidence>
<keyword evidence="9" id="KW-0521">NADP</keyword>
<evidence type="ECO:0000313" key="17">
    <source>
        <dbReference type="Proteomes" id="UP001139125"/>
    </source>
</evidence>
<sequence>MKYDYDVIVIGSGPAGFSCAMQSSKFDKKVLVIEANEDSFGGTWINSGTIPSKALRETARIIQRFQNQFKDLAKEKAYQHHQMADLLMYKNQILESKNTKVKTDFDKNEIDTVRGHGKLNSEHEVEVETTDGTKKTYSAEYILVATGSKPVKPKGFDLDHDKVFDYTSILTLSHIPRRLVVVGSGVRALEYATTFSNLGSRVSILNEKDSFLPFLDNEISEQLQQILETQKIEVFSNAESIEINPNALRNTTEVKYNLRNDNEGGRDRVIETEHVLYLGGKVPNTDSLGLREIGVKLDEEGYVVVNNDNQSSVPNIYAGGDVKGFPAMASSAFSEGRIASCRMFGIEALDVPPEIPQAIYSIPEIASIGLTEKEAKAEGLDVTVGRAYYKNITQGDISNQQDGLLKLVFETETLKLVGIHILGERASDLIHLGQAVMSLGGDIRYFINHVLNYPTYSEAYRIAAFNGINRVYKAGVKYKKILKSKD</sequence>
<dbReference type="Pfam" id="PF02852">
    <property type="entry name" value="Pyr_redox_dim"/>
    <property type="match status" value="1"/>
</dbReference>
<dbReference type="InterPro" id="IPR036188">
    <property type="entry name" value="FAD/NAD-bd_sf"/>
</dbReference>
<dbReference type="RefSeq" id="WP_255134626.1">
    <property type="nucleotide sequence ID" value="NZ_JANDBC010000001.1"/>
</dbReference>